<organism evidence="2 3">
    <name type="scientific">Hypocrea virens (strain Gv29-8 / FGSC 10586)</name>
    <name type="common">Gliocladium virens</name>
    <name type="synonym">Trichoderma virens</name>
    <dbReference type="NCBI Taxonomy" id="413071"/>
    <lineage>
        <taxon>Eukaryota</taxon>
        <taxon>Fungi</taxon>
        <taxon>Dikarya</taxon>
        <taxon>Ascomycota</taxon>
        <taxon>Pezizomycotina</taxon>
        <taxon>Sordariomycetes</taxon>
        <taxon>Hypocreomycetidae</taxon>
        <taxon>Hypocreales</taxon>
        <taxon>Hypocreaceae</taxon>
        <taxon>Trichoderma</taxon>
    </lineage>
</organism>
<dbReference type="VEuPathDB" id="FungiDB:TRIVIDRAFT_33745"/>
<dbReference type="Proteomes" id="UP000007115">
    <property type="component" value="Unassembled WGS sequence"/>
</dbReference>
<dbReference type="AlphaFoldDB" id="G9MER8"/>
<comment type="caution">
    <text evidence="2">The sequence shown here is derived from an EMBL/GenBank/DDBJ whole genome shotgun (WGS) entry which is preliminary data.</text>
</comment>
<dbReference type="eggNOG" id="ENOG502SIV3">
    <property type="taxonomic scope" value="Eukaryota"/>
</dbReference>
<dbReference type="OrthoDB" id="4488907at2759"/>
<reference evidence="2 3" key="1">
    <citation type="journal article" date="2011" name="Genome Biol.">
        <title>Comparative genome sequence analysis underscores mycoparasitism as the ancestral life style of Trichoderma.</title>
        <authorList>
            <person name="Kubicek C.P."/>
            <person name="Herrera-Estrella A."/>
            <person name="Seidl-Seiboth V."/>
            <person name="Martinez D.A."/>
            <person name="Druzhinina I.S."/>
            <person name="Thon M."/>
            <person name="Zeilinger S."/>
            <person name="Casas-Flores S."/>
            <person name="Horwitz B.A."/>
            <person name="Mukherjee P.K."/>
            <person name="Mukherjee M."/>
            <person name="Kredics L."/>
            <person name="Alcaraz L.D."/>
            <person name="Aerts A."/>
            <person name="Antal Z."/>
            <person name="Atanasova L."/>
            <person name="Cervantes-Badillo M.G."/>
            <person name="Challacombe J."/>
            <person name="Chertkov O."/>
            <person name="McCluskey K."/>
            <person name="Coulpier F."/>
            <person name="Deshpande N."/>
            <person name="von Doehren H."/>
            <person name="Ebbole D.J."/>
            <person name="Esquivel-Naranjo E.U."/>
            <person name="Fekete E."/>
            <person name="Flipphi M."/>
            <person name="Glaser F."/>
            <person name="Gomez-Rodriguez E.Y."/>
            <person name="Gruber S."/>
            <person name="Han C."/>
            <person name="Henrissat B."/>
            <person name="Hermosa R."/>
            <person name="Hernandez-Onate M."/>
            <person name="Karaffa L."/>
            <person name="Kosti I."/>
            <person name="Le Crom S."/>
            <person name="Lindquist E."/>
            <person name="Lucas S."/>
            <person name="Luebeck M."/>
            <person name="Luebeck P.S."/>
            <person name="Margeot A."/>
            <person name="Metz B."/>
            <person name="Misra M."/>
            <person name="Nevalainen H."/>
            <person name="Omann M."/>
            <person name="Packer N."/>
            <person name="Perrone G."/>
            <person name="Uresti-Rivera E.E."/>
            <person name="Salamov A."/>
            <person name="Schmoll M."/>
            <person name="Seiboth B."/>
            <person name="Shapiro H."/>
            <person name="Sukno S."/>
            <person name="Tamayo-Ramos J.A."/>
            <person name="Tisch D."/>
            <person name="Wiest A."/>
            <person name="Wilkinson H.H."/>
            <person name="Zhang M."/>
            <person name="Coutinho P.M."/>
            <person name="Kenerley C.M."/>
            <person name="Monte E."/>
            <person name="Baker S.E."/>
            <person name="Grigoriev I.V."/>
        </authorList>
    </citation>
    <scope>NUCLEOTIDE SEQUENCE [LARGE SCALE GENOMIC DNA]</scope>
    <source>
        <strain evidence="3">Gv29-8 / FGSC 10586</strain>
    </source>
</reference>
<protein>
    <submittedName>
        <fullName evidence="2">Uncharacterized protein</fullName>
    </submittedName>
</protein>
<feature type="compositionally biased region" description="Basic and acidic residues" evidence="1">
    <location>
        <begin position="9"/>
        <end position="18"/>
    </location>
</feature>
<dbReference type="GeneID" id="25793243"/>
<dbReference type="InParanoid" id="G9MER8"/>
<dbReference type="OMA" id="MAWRVIS"/>
<evidence type="ECO:0000313" key="3">
    <source>
        <dbReference type="Proteomes" id="UP000007115"/>
    </source>
</evidence>
<proteinExistence type="predicted"/>
<accession>G9MER8</accession>
<dbReference type="HOGENOM" id="CLU_650473_0_0_1"/>
<feature type="region of interest" description="Disordered" evidence="1">
    <location>
        <begin position="1"/>
        <end position="22"/>
    </location>
</feature>
<sequence length="495" mass="53906">MGSRIPITKLHEHPKDSSSDTSTVVQDWDKLVKPQPNQVDAKLKALIYRLFDELDSGSWNSRINETGGSCQPSNAAVRAYVSQLRNGVSTILGQGPIPRNQSWSDAVAYARAVIQEPQDTVQRSKATWARSCSTIHHELKKRFGQGVKSMAVEGCAQLVVDHYLGKRLSVSHVDKEESFRQHFLTLKPSLAYYPNSSPLAVGAYESAFLSCSLVASAWLSTEEALKYAAICNLSVCDDYWNFTGTETEVRLRLVAQSIGAAFDFGDKAANVLIDGTALQAVGSSEEVSLQSAMAWRAVCGGATAYNGHTLANDTLEEGLIAPQVILAIHDLFDWRTDIAAGNSENGFSAAYGLRIADPFHAYLEAALLLAGSHARSGAYAIASIAIAAFTACRYSSYKYLTVEVEFPNPCSRCTELLQELTIEAGFSGAPKSPPKTFEEGEQVRLLCQLWADRYEDSGLIQLGLSWFQSLVDTGTIRIFDALVKIPGIDKNAGWV</sequence>
<keyword evidence="3" id="KW-1185">Reference proteome</keyword>
<evidence type="ECO:0000256" key="1">
    <source>
        <dbReference type="SAM" id="MobiDB-lite"/>
    </source>
</evidence>
<gene>
    <name evidence="2" type="ORF">TRIVIDRAFT_33745</name>
</gene>
<dbReference type="RefSeq" id="XP_013961104.1">
    <property type="nucleotide sequence ID" value="XM_014105629.1"/>
</dbReference>
<name>G9MER8_HYPVG</name>
<dbReference type="EMBL" id="ABDF02000001">
    <property type="protein sequence ID" value="EHK26886.1"/>
    <property type="molecule type" value="Genomic_DNA"/>
</dbReference>
<evidence type="ECO:0000313" key="2">
    <source>
        <dbReference type="EMBL" id="EHK26886.1"/>
    </source>
</evidence>